<reference evidence="1 2" key="1">
    <citation type="submission" date="2018-10" db="EMBL/GenBank/DDBJ databases">
        <authorList>
            <person name="Ekblom R."/>
            <person name="Jareborg N."/>
        </authorList>
    </citation>
    <scope>NUCLEOTIDE SEQUENCE [LARGE SCALE GENOMIC DNA]</scope>
    <source>
        <tissue evidence="1">Muscle</tissue>
    </source>
</reference>
<feature type="non-terminal residue" evidence="1">
    <location>
        <position position="1"/>
    </location>
</feature>
<gene>
    <name evidence="1" type="ORF">BN2614_LOCUS3</name>
</gene>
<evidence type="ECO:0000313" key="2">
    <source>
        <dbReference type="Proteomes" id="UP000269945"/>
    </source>
</evidence>
<organism evidence="1 2">
    <name type="scientific">Gulo gulo</name>
    <name type="common">Wolverine</name>
    <name type="synonym">Gluton</name>
    <dbReference type="NCBI Taxonomy" id="48420"/>
    <lineage>
        <taxon>Eukaryota</taxon>
        <taxon>Metazoa</taxon>
        <taxon>Chordata</taxon>
        <taxon>Craniata</taxon>
        <taxon>Vertebrata</taxon>
        <taxon>Euteleostomi</taxon>
        <taxon>Mammalia</taxon>
        <taxon>Eutheria</taxon>
        <taxon>Laurasiatheria</taxon>
        <taxon>Carnivora</taxon>
        <taxon>Caniformia</taxon>
        <taxon>Musteloidea</taxon>
        <taxon>Mustelidae</taxon>
        <taxon>Guloninae</taxon>
        <taxon>Gulo</taxon>
    </lineage>
</organism>
<name>A0A9X9M2M0_GULGU</name>
<proteinExistence type="predicted"/>
<dbReference type="AlphaFoldDB" id="A0A9X9M2M0"/>
<comment type="caution">
    <text evidence="1">The sequence shown here is derived from an EMBL/GenBank/DDBJ whole genome shotgun (WGS) entry which is preliminary data.</text>
</comment>
<protein>
    <submittedName>
        <fullName evidence="1">Uncharacterized protein</fullName>
    </submittedName>
</protein>
<accession>A0A9X9M2M0</accession>
<sequence>FFLPSQGTEETLKITPSRTVREFSGKEKLDQIKKLGNYFEHMSTFCER</sequence>
<dbReference type="EMBL" id="CYRY02038968">
    <property type="protein sequence ID" value="VCX30727.1"/>
    <property type="molecule type" value="Genomic_DNA"/>
</dbReference>
<dbReference type="Proteomes" id="UP000269945">
    <property type="component" value="Unassembled WGS sequence"/>
</dbReference>
<keyword evidence="2" id="KW-1185">Reference proteome</keyword>
<evidence type="ECO:0000313" key="1">
    <source>
        <dbReference type="EMBL" id="VCX30727.1"/>
    </source>
</evidence>